<organism evidence="4 5">
    <name type="scientific">Paramecium primaurelia</name>
    <dbReference type="NCBI Taxonomy" id="5886"/>
    <lineage>
        <taxon>Eukaryota</taxon>
        <taxon>Sar</taxon>
        <taxon>Alveolata</taxon>
        <taxon>Ciliophora</taxon>
        <taxon>Intramacronucleata</taxon>
        <taxon>Oligohymenophorea</taxon>
        <taxon>Peniculida</taxon>
        <taxon>Parameciidae</taxon>
        <taxon>Paramecium</taxon>
    </lineage>
</organism>
<protein>
    <recommendedName>
        <fullName evidence="6">Photosystem I assembly protein Ycf3</fullName>
    </recommendedName>
</protein>
<dbReference type="PANTHER" id="PTHR44943">
    <property type="entry name" value="CELLULOSE SYNTHASE OPERON PROTEIN C"/>
    <property type="match status" value="1"/>
</dbReference>
<feature type="repeat" description="TPR" evidence="3">
    <location>
        <begin position="63"/>
        <end position="96"/>
    </location>
</feature>
<keyword evidence="2 3" id="KW-0802">TPR repeat</keyword>
<comment type="caution">
    <text evidence="4">The sequence shown here is derived from an EMBL/GenBank/DDBJ whole genome shotgun (WGS) entry which is preliminary data.</text>
</comment>
<dbReference type="SMART" id="SM00028">
    <property type="entry name" value="TPR"/>
    <property type="match status" value="2"/>
</dbReference>
<dbReference type="InterPro" id="IPR019734">
    <property type="entry name" value="TPR_rpt"/>
</dbReference>
<evidence type="ECO:0000256" key="2">
    <source>
        <dbReference type="ARBA" id="ARBA00022803"/>
    </source>
</evidence>
<dbReference type="PROSITE" id="PS50005">
    <property type="entry name" value="TPR"/>
    <property type="match status" value="2"/>
</dbReference>
<dbReference type="AlphaFoldDB" id="A0A8S1MKL3"/>
<reference evidence="4" key="1">
    <citation type="submission" date="2021-01" db="EMBL/GenBank/DDBJ databases">
        <authorList>
            <consortium name="Genoscope - CEA"/>
            <person name="William W."/>
        </authorList>
    </citation>
    <scope>NUCLEOTIDE SEQUENCE</scope>
</reference>
<gene>
    <name evidence="4" type="ORF">PPRIM_AZ9-3.1.T0640230</name>
</gene>
<keyword evidence="5" id="KW-1185">Reference proteome</keyword>
<dbReference type="EMBL" id="CAJJDM010000066">
    <property type="protein sequence ID" value="CAD8080918.1"/>
    <property type="molecule type" value="Genomic_DNA"/>
</dbReference>
<dbReference type="InterPro" id="IPR051685">
    <property type="entry name" value="Ycf3/AcsC/BcsC/TPR_MFPF"/>
</dbReference>
<dbReference type="Pfam" id="PF13424">
    <property type="entry name" value="TPR_12"/>
    <property type="match status" value="1"/>
</dbReference>
<proteinExistence type="predicted"/>
<evidence type="ECO:0000313" key="4">
    <source>
        <dbReference type="EMBL" id="CAD8080918.1"/>
    </source>
</evidence>
<evidence type="ECO:0000313" key="5">
    <source>
        <dbReference type="Proteomes" id="UP000688137"/>
    </source>
</evidence>
<name>A0A8S1MKL3_PARPR</name>
<dbReference type="Proteomes" id="UP000688137">
    <property type="component" value="Unassembled WGS sequence"/>
</dbReference>
<sequence>MIINRHLNGIKKHLISIHNMFIHQMEKVNLIQLIKGECLRGMNDYQQALEWYQKALDINPQYVYSLNGKGECLRGMNDYQQALEWYQKALDINPQYVYSLNGKGKFNSINQR</sequence>
<accession>A0A8S1MKL3</accession>
<evidence type="ECO:0000256" key="3">
    <source>
        <dbReference type="PROSITE-ProRule" id="PRU00339"/>
    </source>
</evidence>
<keyword evidence="1" id="KW-0677">Repeat</keyword>
<feature type="repeat" description="TPR" evidence="3">
    <location>
        <begin position="29"/>
        <end position="62"/>
    </location>
</feature>
<evidence type="ECO:0000256" key="1">
    <source>
        <dbReference type="ARBA" id="ARBA00022737"/>
    </source>
</evidence>
<evidence type="ECO:0008006" key="6">
    <source>
        <dbReference type="Google" id="ProtNLM"/>
    </source>
</evidence>
<dbReference type="PANTHER" id="PTHR44943:SF4">
    <property type="entry name" value="TPR REPEAT-CONTAINING PROTEIN MJ0798"/>
    <property type="match status" value="1"/>
</dbReference>